<name>A0A4Y2GMP4_ARAVE</name>
<feature type="region of interest" description="Disordered" evidence="1">
    <location>
        <begin position="97"/>
        <end position="117"/>
    </location>
</feature>
<evidence type="ECO:0000313" key="2">
    <source>
        <dbReference type="EMBL" id="GBM54601.1"/>
    </source>
</evidence>
<sequence>MKRKAYMHFDAIIRIRERFSSTSFRKAALKLPYLAIRFNDKEFNCCRKRTTCEQVYCKAYHHESVTVNQVIKGGESRFEKTRICSLRLQNSNQEKAGCSHLQGDRKRRNNTVLRKSE</sequence>
<reference evidence="2 3" key="1">
    <citation type="journal article" date="2019" name="Sci. Rep.">
        <title>Orb-weaving spider Araneus ventricosus genome elucidates the spidroin gene catalogue.</title>
        <authorList>
            <person name="Kono N."/>
            <person name="Nakamura H."/>
            <person name="Ohtoshi R."/>
            <person name="Moran D.A.P."/>
            <person name="Shinohara A."/>
            <person name="Yoshida Y."/>
            <person name="Fujiwara M."/>
            <person name="Mori M."/>
            <person name="Tomita M."/>
            <person name="Arakawa K."/>
        </authorList>
    </citation>
    <scope>NUCLEOTIDE SEQUENCE [LARGE SCALE GENOMIC DNA]</scope>
</reference>
<gene>
    <name evidence="2" type="ORF">AVEN_238601_1</name>
</gene>
<accession>A0A4Y2GMP4</accession>
<organism evidence="2 3">
    <name type="scientific">Araneus ventricosus</name>
    <name type="common">Orbweaver spider</name>
    <name type="synonym">Epeira ventricosa</name>
    <dbReference type="NCBI Taxonomy" id="182803"/>
    <lineage>
        <taxon>Eukaryota</taxon>
        <taxon>Metazoa</taxon>
        <taxon>Ecdysozoa</taxon>
        <taxon>Arthropoda</taxon>
        <taxon>Chelicerata</taxon>
        <taxon>Arachnida</taxon>
        <taxon>Araneae</taxon>
        <taxon>Araneomorphae</taxon>
        <taxon>Entelegynae</taxon>
        <taxon>Araneoidea</taxon>
        <taxon>Araneidae</taxon>
        <taxon>Araneus</taxon>
    </lineage>
</organism>
<dbReference type="EMBL" id="BGPR01001466">
    <property type="protein sequence ID" value="GBM54601.1"/>
    <property type="molecule type" value="Genomic_DNA"/>
</dbReference>
<evidence type="ECO:0000256" key="1">
    <source>
        <dbReference type="SAM" id="MobiDB-lite"/>
    </source>
</evidence>
<keyword evidence="3" id="KW-1185">Reference proteome</keyword>
<dbReference type="AlphaFoldDB" id="A0A4Y2GMP4"/>
<evidence type="ECO:0000313" key="3">
    <source>
        <dbReference type="Proteomes" id="UP000499080"/>
    </source>
</evidence>
<protein>
    <submittedName>
        <fullName evidence="2">Uncharacterized protein</fullName>
    </submittedName>
</protein>
<comment type="caution">
    <text evidence="2">The sequence shown here is derived from an EMBL/GenBank/DDBJ whole genome shotgun (WGS) entry which is preliminary data.</text>
</comment>
<dbReference type="Proteomes" id="UP000499080">
    <property type="component" value="Unassembled WGS sequence"/>
</dbReference>
<proteinExistence type="predicted"/>